<sequence length="89" mass="9857">MKIRLRMTVPDNGHPDEIRQAQVHLCLPGSGVTRLEGLFSAQSTACDSGEIETILELILPRRMLALLHRPAGLPHHNEGLAEIKIDVCR</sequence>
<protein>
    <submittedName>
        <fullName evidence="1">Uncharacterized protein</fullName>
    </submittedName>
</protein>
<name>A0A833LXH6_9LEPT</name>
<proteinExistence type="predicted"/>
<comment type="caution">
    <text evidence="1">The sequence shown here is derived from an EMBL/GenBank/DDBJ whole genome shotgun (WGS) entry which is preliminary data.</text>
</comment>
<dbReference type="AlphaFoldDB" id="A0A833LXH6"/>
<evidence type="ECO:0000313" key="1">
    <source>
        <dbReference type="EMBL" id="KAB2930955.1"/>
    </source>
</evidence>
<dbReference type="Proteomes" id="UP000460298">
    <property type="component" value="Unassembled WGS sequence"/>
</dbReference>
<accession>A0A833LXH6</accession>
<gene>
    <name evidence="1" type="ORF">F9K24_14780</name>
</gene>
<organism evidence="1 2">
    <name type="scientific">Leptonema illini</name>
    <dbReference type="NCBI Taxonomy" id="183"/>
    <lineage>
        <taxon>Bacteria</taxon>
        <taxon>Pseudomonadati</taxon>
        <taxon>Spirochaetota</taxon>
        <taxon>Spirochaetia</taxon>
        <taxon>Leptospirales</taxon>
        <taxon>Leptospiraceae</taxon>
        <taxon>Leptonema</taxon>
    </lineage>
</organism>
<reference evidence="1 2" key="1">
    <citation type="submission" date="2019-10" db="EMBL/GenBank/DDBJ databases">
        <title>Extracellular Electron Transfer in a Candidatus Methanoperedens spp. Enrichment Culture.</title>
        <authorList>
            <person name="Berger S."/>
            <person name="Rangel Shaw D."/>
            <person name="Berben T."/>
            <person name="In 'T Zandt M."/>
            <person name="Frank J."/>
            <person name="Reimann J."/>
            <person name="Jetten M.S.M."/>
            <person name="Welte C.U."/>
        </authorList>
    </citation>
    <scope>NUCLEOTIDE SEQUENCE [LARGE SCALE GENOMIC DNA]</scope>
    <source>
        <strain evidence="1">SB12</strain>
    </source>
</reference>
<dbReference type="EMBL" id="WBUI01000016">
    <property type="protein sequence ID" value="KAB2930955.1"/>
    <property type="molecule type" value="Genomic_DNA"/>
</dbReference>
<evidence type="ECO:0000313" key="2">
    <source>
        <dbReference type="Proteomes" id="UP000460298"/>
    </source>
</evidence>